<feature type="domain" description="HAMP" evidence="13">
    <location>
        <begin position="317"/>
        <end position="369"/>
    </location>
</feature>
<dbReference type="Pfam" id="PF02518">
    <property type="entry name" value="HATPase_c"/>
    <property type="match status" value="1"/>
</dbReference>
<dbReference type="InterPro" id="IPR050640">
    <property type="entry name" value="Bact_2-comp_sensor_kinase"/>
</dbReference>
<dbReference type="InterPro" id="IPR003660">
    <property type="entry name" value="HAMP_dom"/>
</dbReference>
<evidence type="ECO:0000256" key="5">
    <source>
        <dbReference type="ARBA" id="ARBA00022692"/>
    </source>
</evidence>
<dbReference type="InterPro" id="IPR010559">
    <property type="entry name" value="Sig_transdc_His_kin_internal"/>
</dbReference>
<dbReference type="Proteomes" id="UP001527882">
    <property type="component" value="Unassembled WGS sequence"/>
</dbReference>
<evidence type="ECO:0000313" key="14">
    <source>
        <dbReference type="EMBL" id="MCZ8516450.1"/>
    </source>
</evidence>
<keyword evidence="3" id="KW-0597">Phosphoprotein</keyword>
<evidence type="ECO:0000256" key="6">
    <source>
        <dbReference type="ARBA" id="ARBA00022741"/>
    </source>
</evidence>
<keyword evidence="2" id="KW-1003">Cell membrane</keyword>
<evidence type="ECO:0000256" key="1">
    <source>
        <dbReference type="ARBA" id="ARBA00004651"/>
    </source>
</evidence>
<dbReference type="Pfam" id="PF00672">
    <property type="entry name" value="HAMP"/>
    <property type="match status" value="1"/>
</dbReference>
<dbReference type="InterPro" id="IPR003594">
    <property type="entry name" value="HATPase_dom"/>
</dbReference>
<evidence type="ECO:0000256" key="12">
    <source>
        <dbReference type="SAM" id="Phobius"/>
    </source>
</evidence>
<dbReference type="SUPFAM" id="SSF55874">
    <property type="entry name" value="ATPase domain of HSP90 chaperone/DNA topoisomerase II/histidine kinase"/>
    <property type="match status" value="1"/>
</dbReference>
<keyword evidence="10" id="KW-0902">Two-component regulatory system</keyword>
<keyword evidence="9 12" id="KW-1133">Transmembrane helix</keyword>
<dbReference type="Pfam" id="PF06580">
    <property type="entry name" value="His_kinase"/>
    <property type="match status" value="1"/>
</dbReference>
<name>A0ABT4QHT6_9BACL</name>
<evidence type="ECO:0000313" key="15">
    <source>
        <dbReference type="Proteomes" id="UP001527882"/>
    </source>
</evidence>
<organism evidence="14 15">
    <name type="scientific">Paenibacillus gyeongsangnamensis</name>
    <dbReference type="NCBI Taxonomy" id="3388067"/>
    <lineage>
        <taxon>Bacteria</taxon>
        <taxon>Bacillati</taxon>
        <taxon>Bacillota</taxon>
        <taxon>Bacilli</taxon>
        <taxon>Bacillales</taxon>
        <taxon>Paenibacillaceae</taxon>
        <taxon>Paenibacillus</taxon>
    </lineage>
</organism>
<keyword evidence="5 12" id="KW-0812">Transmembrane</keyword>
<evidence type="ECO:0000256" key="3">
    <source>
        <dbReference type="ARBA" id="ARBA00022553"/>
    </source>
</evidence>
<dbReference type="Gene3D" id="6.10.340.10">
    <property type="match status" value="1"/>
</dbReference>
<dbReference type="Gene3D" id="3.30.565.10">
    <property type="entry name" value="Histidine kinase-like ATPase, C-terminal domain"/>
    <property type="match status" value="1"/>
</dbReference>
<evidence type="ECO:0000256" key="9">
    <source>
        <dbReference type="ARBA" id="ARBA00022989"/>
    </source>
</evidence>
<proteinExistence type="predicted"/>
<dbReference type="GO" id="GO:0016301">
    <property type="term" value="F:kinase activity"/>
    <property type="evidence" value="ECO:0007669"/>
    <property type="project" value="UniProtKB-KW"/>
</dbReference>
<sequence length="605" mass="69760">MRLKLILLLLIATIAPIVTSMIVTNMYTKQSVKQKAIVESTNLLNQGKLNLINYMNQLNELTFSVYRNQSFSRLIDLGFTGYESEAEIYNLMQTISLNQDVYQVYLNIFERGPGEPRSFLLLNSRKYPSLSPEITVPTDQWSRKDSYESVVETTHLSHNYNLGPSFYFPPRYVLTIHRQIYRIPSKALIGSLSVDMKTETLNGLLGQLQNEQENIYLLDEQGKLVYSSSLADSLGVKPRDVWVDEILARPENDGTLETKDSIRIFERVETPFMKWTLVKQIPYEQLYRGARELTQIQSVILGALLFVVVALTLWISLRFTRPIKRLIGYINQIQSGQLEVDIQVNSKDEIGILARRFRHMMETINQLIKQEYMLNLANKTNQLKALQAQINPHFLYNSLQSIGTLALQHDAPNIYKLLSSLAKMMRYSMNTDESIVPLRKELEHIKAYLQLQTQRFEDDLSVRYHIDEETLDMLLPKMTLQPIVENYFKYGFDPRSKPDELVIASRLLPQDRMEIIVSDNGRSLSEEELAELNRKLSEGVRPAGDEGEEEGGSIGLLNVRMRLWLYFNEMADLTVQNNEPTGFRVTLHMPFEQRAGGNSIESDHR</sequence>
<dbReference type="SUPFAM" id="SSF158472">
    <property type="entry name" value="HAMP domain-like"/>
    <property type="match status" value="1"/>
</dbReference>
<dbReference type="PANTHER" id="PTHR34220:SF11">
    <property type="entry name" value="SENSOR PROTEIN KINASE HPTS"/>
    <property type="match status" value="1"/>
</dbReference>
<keyword evidence="7 14" id="KW-0418">Kinase</keyword>
<dbReference type="EMBL" id="JAQAGZ010000024">
    <property type="protein sequence ID" value="MCZ8516450.1"/>
    <property type="molecule type" value="Genomic_DNA"/>
</dbReference>
<reference evidence="14 15" key="1">
    <citation type="submission" date="2022-12" db="EMBL/GenBank/DDBJ databases">
        <title>Draft genome sequence of Paenibacillus sp. dW9.</title>
        <authorList>
            <person name="Choi E.-W."/>
            <person name="Kim D.-U."/>
        </authorList>
    </citation>
    <scope>NUCLEOTIDE SEQUENCE [LARGE SCALE GENOMIC DNA]</scope>
    <source>
        <strain evidence="15">dW9</strain>
    </source>
</reference>
<evidence type="ECO:0000256" key="4">
    <source>
        <dbReference type="ARBA" id="ARBA00022679"/>
    </source>
</evidence>
<evidence type="ECO:0000256" key="11">
    <source>
        <dbReference type="ARBA" id="ARBA00023136"/>
    </source>
</evidence>
<evidence type="ECO:0000256" key="10">
    <source>
        <dbReference type="ARBA" id="ARBA00023012"/>
    </source>
</evidence>
<dbReference type="RefSeq" id="WP_269884987.1">
    <property type="nucleotide sequence ID" value="NZ_JAQAGZ010000024.1"/>
</dbReference>
<keyword evidence="6" id="KW-0547">Nucleotide-binding</keyword>
<keyword evidence="4" id="KW-0808">Transferase</keyword>
<comment type="subcellular location">
    <subcellularLocation>
        <location evidence="1">Cell membrane</location>
        <topology evidence="1">Multi-pass membrane protein</topology>
    </subcellularLocation>
</comment>
<evidence type="ECO:0000256" key="7">
    <source>
        <dbReference type="ARBA" id="ARBA00022777"/>
    </source>
</evidence>
<dbReference type="SMART" id="SM00304">
    <property type="entry name" value="HAMP"/>
    <property type="match status" value="1"/>
</dbReference>
<keyword evidence="11 12" id="KW-0472">Membrane</keyword>
<feature type="transmembrane region" description="Helical" evidence="12">
    <location>
        <begin position="296"/>
        <end position="317"/>
    </location>
</feature>
<keyword evidence="15" id="KW-1185">Reference proteome</keyword>
<evidence type="ECO:0000259" key="13">
    <source>
        <dbReference type="PROSITE" id="PS50885"/>
    </source>
</evidence>
<dbReference type="PANTHER" id="PTHR34220">
    <property type="entry name" value="SENSOR HISTIDINE KINASE YPDA"/>
    <property type="match status" value="1"/>
</dbReference>
<protein>
    <submittedName>
        <fullName evidence="14">Sensor histidine kinase</fullName>
    </submittedName>
</protein>
<gene>
    <name evidence="14" type="ORF">O9H85_29505</name>
</gene>
<evidence type="ECO:0000256" key="8">
    <source>
        <dbReference type="ARBA" id="ARBA00022840"/>
    </source>
</evidence>
<dbReference type="CDD" id="cd06225">
    <property type="entry name" value="HAMP"/>
    <property type="match status" value="1"/>
</dbReference>
<evidence type="ECO:0000256" key="2">
    <source>
        <dbReference type="ARBA" id="ARBA00022475"/>
    </source>
</evidence>
<accession>A0ABT4QHT6</accession>
<dbReference type="PROSITE" id="PS50885">
    <property type="entry name" value="HAMP"/>
    <property type="match status" value="1"/>
</dbReference>
<dbReference type="InterPro" id="IPR036890">
    <property type="entry name" value="HATPase_C_sf"/>
</dbReference>
<comment type="caution">
    <text evidence="14">The sequence shown here is derived from an EMBL/GenBank/DDBJ whole genome shotgun (WGS) entry which is preliminary data.</text>
</comment>
<keyword evidence="8" id="KW-0067">ATP-binding</keyword>